<keyword evidence="16" id="KW-0175">Coiled coil</keyword>
<accession>A0A2B7YB82</accession>
<dbReference type="FunFam" id="3.30.830.10:FF:000011">
    <property type="entry name" value="Presequence protease, mitochondrial"/>
    <property type="match status" value="1"/>
</dbReference>
<evidence type="ECO:0000256" key="11">
    <source>
        <dbReference type="ARBA" id="ARBA00022946"/>
    </source>
</evidence>
<evidence type="ECO:0000256" key="10">
    <source>
        <dbReference type="ARBA" id="ARBA00022833"/>
    </source>
</evidence>
<dbReference type="GO" id="GO:0005759">
    <property type="term" value="C:mitochondrial matrix"/>
    <property type="evidence" value="ECO:0007669"/>
    <property type="project" value="UniProtKB-SubCell"/>
</dbReference>
<proteinExistence type="inferred from homology"/>
<evidence type="ECO:0000256" key="9">
    <source>
        <dbReference type="ARBA" id="ARBA00022801"/>
    </source>
</evidence>
<evidence type="ECO:0000313" key="20">
    <source>
        <dbReference type="Proteomes" id="UP000224634"/>
    </source>
</evidence>
<dbReference type="EMBL" id="PDNA01000059">
    <property type="protein sequence ID" value="PGH18178.1"/>
    <property type="molecule type" value="Genomic_DNA"/>
</dbReference>
<keyword evidence="10" id="KW-0862">Zinc</keyword>
<dbReference type="GO" id="GO:0046872">
    <property type="term" value="F:metal ion binding"/>
    <property type="evidence" value="ECO:0007669"/>
    <property type="project" value="UniProtKB-KW"/>
</dbReference>
<evidence type="ECO:0000256" key="3">
    <source>
        <dbReference type="ARBA" id="ARBA00004569"/>
    </source>
</evidence>
<dbReference type="InterPro" id="IPR007863">
    <property type="entry name" value="Peptidase_M16_C"/>
</dbReference>
<reference evidence="19 20" key="1">
    <citation type="submission" date="2017-10" db="EMBL/GenBank/DDBJ databases">
        <title>Comparative genomics in systemic dimorphic fungi from Ajellomycetaceae.</title>
        <authorList>
            <person name="Munoz J.F."/>
            <person name="Mcewen J.G."/>
            <person name="Clay O.K."/>
            <person name="Cuomo C.A."/>
        </authorList>
    </citation>
    <scope>NUCLEOTIDE SEQUENCE [LARGE SCALE GENOMIC DNA]</scope>
    <source>
        <strain evidence="19 20">UAMH7299</strain>
    </source>
</reference>
<feature type="coiled-coil region" evidence="16">
    <location>
        <begin position="543"/>
        <end position="573"/>
    </location>
</feature>
<comment type="caution">
    <text evidence="19">The sequence shown here is derived from an EMBL/GenBank/DDBJ whole genome shotgun (WGS) entry which is preliminary data.</text>
</comment>
<evidence type="ECO:0000256" key="7">
    <source>
        <dbReference type="ARBA" id="ARBA00022670"/>
    </source>
</evidence>
<dbReference type="Pfam" id="PF22516">
    <property type="entry name" value="PreP_C"/>
    <property type="match status" value="1"/>
</dbReference>
<evidence type="ECO:0000256" key="15">
    <source>
        <dbReference type="ARBA" id="ARBA00045897"/>
    </source>
</evidence>
<dbReference type="PANTHER" id="PTHR43016:SF13">
    <property type="entry name" value="PRESEQUENCE PROTEASE, MITOCHONDRIAL"/>
    <property type="match status" value="1"/>
</dbReference>
<name>A0A2B7YB82_POLH7</name>
<dbReference type="InterPro" id="IPR011249">
    <property type="entry name" value="Metalloenz_LuxS/M16"/>
</dbReference>
<evidence type="ECO:0000256" key="16">
    <source>
        <dbReference type="SAM" id="Coils"/>
    </source>
</evidence>
<dbReference type="Pfam" id="PF08367">
    <property type="entry name" value="M16C_assoc"/>
    <property type="match status" value="1"/>
</dbReference>
<dbReference type="AlphaFoldDB" id="A0A2B7YB82"/>
<comment type="function">
    <text evidence="15">Degrades mitochondrial transit peptides after their cleavage in the intermembrane space or in the matrix, and presequence peptides; clearance of these peptides is required to keep the presequence processing machinery running. Preferentially cleaves the N-terminal side of paired basic amino acid residues. Also degrades other unstructured peptides. May function as an ATP-dependent peptidase as opposed to a metalloendopeptidase.</text>
</comment>
<evidence type="ECO:0000256" key="8">
    <source>
        <dbReference type="ARBA" id="ARBA00022723"/>
    </source>
</evidence>
<keyword evidence="9" id="KW-0378">Hydrolase</keyword>
<evidence type="ECO:0000256" key="4">
    <source>
        <dbReference type="ARBA" id="ARBA00007575"/>
    </source>
</evidence>
<organism evidence="19 20">
    <name type="scientific">Polytolypa hystricis (strain UAMH7299)</name>
    <dbReference type="NCBI Taxonomy" id="1447883"/>
    <lineage>
        <taxon>Eukaryota</taxon>
        <taxon>Fungi</taxon>
        <taxon>Dikarya</taxon>
        <taxon>Ascomycota</taxon>
        <taxon>Pezizomycotina</taxon>
        <taxon>Eurotiomycetes</taxon>
        <taxon>Eurotiomycetidae</taxon>
        <taxon>Onygenales</taxon>
        <taxon>Onygenales incertae sedis</taxon>
        <taxon>Polytolypa</taxon>
    </lineage>
</organism>
<dbReference type="InterPro" id="IPR055130">
    <property type="entry name" value="PreP_C"/>
</dbReference>
<evidence type="ECO:0000256" key="14">
    <source>
        <dbReference type="ARBA" id="ARBA00034552"/>
    </source>
</evidence>
<dbReference type="PANTHER" id="PTHR43016">
    <property type="entry name" value="PRESEQUENCE PROTEASE"/>
    <property type="match status" value="1"/>
</dbReference>
<dbReference type="FunFam" id="3.30.830.10:FF:000013">
    <property type="entry name" value="Mitochondrial presequence protease"/>
    <property type="match status" value="1"/>
</dbReference>
<evidence type="ECO:0000256" key="1">
    <source>
        <dbReference type="ARBA" id="ARBA00001947"/>
    </source>
</evidence>
<dbReference type="GO" id="GO:0005758">
    <property type="term" value="C:mitochondrial intermembrane space"/>
    <property type="evidence" value="ECO:0007669"/>
    <property type="project" value="UniProtKB-SubCell"/>
</dbReference>
<dbReference type="GO" id="GO:0004222">
    <property type="term" value="F:metalloendopeptidase activity"/>
    <property type="evidence" value="ECO:0007669"/>
    <property type="project" value="TreeGrafter"/>
</dbReference>
<evidence type="ECO:0000256" key="17">
    <source>
        <dbReference type="SAM" id="MobiDB-lite"/>
    </source>
</evidence>
<dbReference type="InterPro" id="IPR011765">
    <property type="entry name" value="Pept_M16_N"/>
</dbReference>
<keyword evidence="13" id="KW-0496">Mitochondrion</keyword>
<dbReference type="Gene3D" id="3.30.830.10">
    <property type="entry name" value="Metalloenzyme, LuxS/M16 peptidase-like"/>
    <property type="match status" value="4"/>
</dbReference>
<keyword evidence="7" id="KW-0645">Protease</keyword>
<feature type="domain" description="Peptidase M16C associated" evidence="18">
    <location>
        <begin position="521"/>
        <end position="779"/>
    </location>
</feature>
<evidence type="ECO:0000256" key="13">
    <source>
        <dbReference type="ARBA" id="ARBA00023128"/>
    </source>
</evidence>
<comment type="subunit">
    <text evidence="5">Monomer and homodimer; homodimerization is induced by binding of the substrate.</text>
</comment>
<keyword evidence="12" id="KW-0482">Metalloprotease</keyword>
<gene>
    <name evidence="19" type="ORF">AJ80_04565</name>
</gene>
<dbReference type="FunFam" id="3.30.830.10:FF:000009">
    <property type="entry name" value="Presequence protease, mitochondrial"/>
    <property type="match status" value="1"/>
</dbReference>
<dbReference type="Pfam" id="PF00675">
    <property type="entry name" value="Peptidase_M16"/>
    <property type="match status" value="1"/>
</dbReference>
<evidence type="ECO:0000259" key="18">
    <source>
        <dbReference type="SMART" id="SM01264"/>
    </source>
</evidence>
<comment type="similarity">
    <text evidence="4">Belongs to the peptidase M16 family. PreP subfamily.</text>
</comment>
<evidence type="ECO:0000256" key="12">
    <source>
        <dbReference type="ARBA" id="ARBA00023049"/>
    </source>
</evidence>
<feature type="region of interest" description="Disordered" evidence="17">
    <location>
        <begin position="193"/>
        <end position="213"/>
    </location>
</feature>
<dbReference type="Pfam" id="PF05193">
    <property type="entry name" value="Peptidase_M16_C"/>
    <property type="match status" value="1"/>
</dbReference>
<evidence type="ECO:0000256" key="6">
    <source>
        <dbReference type="ARBA" id="ARBA00020167"/>
    </source>
</evidence>
<keyword evidence="20" id="KW-1185">Reference proteome</keyword>
<dbReference type="STRING" id="1447883.A0A2B7YB82"/>
<dbReference type="OrthoDB" id="10250783at2759"/>
<evidence type="ECO:0000256" key="2">
    <source>
        <dbReference type="ARBA" id="ARBA00004305"/>
    </source>
</evidence>
<keyword evidence="8" id="KW-0479">Metal-binding</keyword>
<dbReference type="GO" id="GO:0016485">
    <property type="term" value="P:protein processing"/>
    <property type="evidence" value="ECO:0007669"/>
    <property type="project" value="TreeGrafter"/>
</dbReference>
<dbReference type="SMART" id="SM01264">
    <property type="entry name" value="M16C_associated"/>
    <property type="match status" value="1"/>
</dbReference>
<keyword evidence="11" id="KW-0809">Transit peptide</keyword>
<dbReference type="Proteomes" id="UP000224634">
    <property type="component" value="Unassembled WGS sequence"/>
</dbReference>
<protein>
    <recommendedName>
        <fullName evidence="6">Presequence protease, mitochondrial</fullName>
    </recommendedName>
    <alternativeName>
        <fullName evidence="14">Pitrilysin metalloproteinase</fullName>
    </alternativeName>
</protein>
<comment type="cofactor">
    <cofactor evidence="1">
        <name>Zn(2+)</name>
        <dbReference type="ChEBI" id="CHEBI:29105"/>
    </cofactor>
</comment>
<evidence type="ECO:0000256" key="5">
    <source>
        <dbReference type="ARBA" id="ARBA00011853"/>
    </source>
</evidence>
<comment type="subcellular location">
    <subcellularLocation>
        <location evidence="3">Mitochondrion intermembrane space</location>
    </subcellularLocation>
    <subcellularLocation>
        <location evidence="2">Mitochondrion matrix</location>
    </subcellularLocation>
</comment>
<evidence type="ECO:0000313" key="19">
    <source>
        <dbReference type="EMBL" id="PGH18178.1"/>
    </source>
</evidence>
<dbReference type="SUPFAM" id="SSF63411">
    <property type="entry name" value="LuxS/MPP-like metallohydrolase"/>
    <property type="match status" value="4"/>
</dbReference>
<dbReference type="InterPro" id="IPR013578">
    <property type="entry name" value="Peptidase_M16C_assoc"/>
</dbReference>
<sequence length="1067" mass="118609">MLRPSSRVLSCRAVPPLAHSRPLRNRLRQSYLCPLSRRNASTVTLLESYPGIGEKLQGFTVQQKKHVPELHLTAVLLKHDKTSADYLHVARDDKNNVFSIGFKTNPPDATGIPHILEHTTLCGSEKYPVRDPFFKMLPRSLSNFMNAFTSSDHTSYPFATTNKQDFQNLLSVYLDATLHPLLKEEDFRQEGWRLGPENPRAAEENKTSSDNLPASADDVVFKGVVYNEMKGQMSDANYLFWIRFKEQIFPAINNSGGDPESITDLTHQQLVNFSRKNYHPSNAKLFSYGDMPLGDHLKQVGQVLDGFQEASADKDVKLPRDLSQGPVDVTVSGPVDSFTSEDKQFKTSTSWLAGDSTDIVETFSLGIASSLLLDGYGSPMYRALVESGIGSSFTPNTGLDTSGKVPIFSVGVNGVSEQDASTVNAKVQTVFQETLSAGFSDEKVQGILHQLELALRHKTANFGMGIMEKTLSSWFNGADPIKELAWNDVINEFKRRYEQGGYLEQLVHKYLMNNNAMTFTMVGSPTYNQELDEKELVRRETKLGELSAKAGSLESAIEQLKVEELELLKVQEAAQHADLSCLPTLRVKDISRQKERKHIRKGEIENVEVQWREAPTNGLTYFQAMNPLQGLPDELRLLLPLFNDCIMRLGTPTRTMEQWEDLIKLKTGGLTSSTFVVSSPKSLNRFSEGMQFSGYCLDENVSTMLEMISSLVMETNFKNPMAPALIQELLRSSTNGALDAVAGTGHRYAVNAASSGLSKKFWVQDQYSGLAQIQATARFLHDAESSPARMQELIQKLCAIQSFAISRSPKFRVRMVCEAEKSAENETVLQKWLAHLPRNVNPATTGSGLDGSGFDSVPASNKILYELPYKVSYSGLVLETAPFFDPASASLSVLAQLLTHNYLHPEIREKGGAYGASASSRPTQGLFSLSSYRDPNPMNTLKIFNSTGIFARDRSWTDRQLEEAKLGIFQSLDAPMSVDEEGQRFFMTGVTEERDQRWREQVLDVTAKDVNDVAQRYLVEASRKVFCLLGENKDPSDLDGWDIRKLSMGATQEIPLDSSQGAVAGSV</sequence>